<organism evidence="3 4">
    <name type="scientific">Synchytrium endobioticum</name>
    <dbReference type="NCBI Taxonomy" id="286115"/>
    <lineage>
        <taxon>Eukaryota</taxon>
        <taxon>Fungi</taxon>
        <taxon>Fungi incertae sedis</taxon>
        <taxon>Chytridiomycota</taxon>
        <taxon>Chytridiomycota incertae sedis</taxon>
        <taxon>Chytridiomycetes</taxon>
        <taxon>Synchytriales</taxon>
        <taxon>Synchytriaceae</taxon>
        <taxon>Synchytrium</taxon>
    </lineage>
</organism>
<dbReference type="EMBL" id="QEAN01000046">
    <property type="protein sequence ID" value="TPX51990.1"/>
    <property type="molecule type" value="Genomic_DNA"/>
</dbReference>
<feature type="region of interest" description="Disordered" evidence="1">
    <location>
        <begin position="693"/>
        <end position="738"/>
    </location>
</feature>
<gene>
    <name evidence="3" type="ORF">SeMB42_g01726</name>
</gene>
<accession>A0A507DM73</accession>
<feature type="chain" id="PRO_5021422826" evidence="2">
    <location>
        <begin position="24"/>
        <end position="738"/>
    </location>
</feature>
<sequence length="738" mass="83003">MSRLSKIHIVILIVVFLVHCIQAADDNEIQSRLCQNLIKRRNTAAKRAKEAQDDKSCLTHVDIHHLAQTLKARQVYVPKHSPLTLGQLSHDPDPERSGEWLTYVMVYNDYQYEICKTLRVKISNTLRADAPRHGLLGTNRRKSLATHSKTLAGMMKRYSSMRDKYAFALEVAALNFQTVPATQAARGKNIRLRCLSDTIRKLRRTVAKRTKNARHGKLFLRKDQVTSLAQTLQERRTYVPSKSPLSLVELSQDPDPRSSREHLTYVMEYNAHQYECCEVLCFRISNTLRADAPRHRLLGTNRRMSLATHSQTLAGMMKRYLFLEVKYAVALGVVAPHIQSVLTTQDDKGDGSERATAANELRDERVYLANLIDSIKVNKMSVSLDDATDDSVLRWKYSPLSPQELAMAPTSHMSVARLHYVMEYNALMFDKYRFKSAQLTKVLDDVPMSPELRHGLENQQEQVRAMMEIYLGIAYKYAKKLVETAVHPRFGFEEVLPPSSPSVGNESCNSKGHVPVASSELGEPEDALGFEVDLDPEDWNAVLQLLEESEKSSVSSPSCQAHSSQVDNQESIGSHYLEPRPSIRHERDCNQGAVYGSAIGVEAYGSEENPQHLDLWLSQLEAEATRSASAHPSIADADEAGCSRKRPFCTDDQPLGGPEAEKRRRLGGPYHAEYDSAAEGVLERNDAEVMRSVPVHRHMARADEAGSSSDGRYYSPDPFPGQRSAGIQPVPKYHWNEK</sequence>
<feature type="signal peptide" evidence="2">
    <location>
        <begin position="1"/>
        <end position="23"/>
    </location>
</feature>
<reference evidence="3 4" key="1">
    <citation type="journal article" date="2019" name="Sci. Rep.">
        <title>Comparative genomics of chytrid fungi reveal insights into the obligate biotrophic and pathogenic lifestyle of Synchytrium endobioticum.</title>
        <authorList>
            <person name="van de Vossenberg B.T.L.H."/>
            <person name="Warris S."/>
            <person name="Nguyen H.D.T."/>
            <person name="van Gent-Pelzer M.P.E."/>
            <person name="Joly D.L."/>
            <person name="van de Geest H.C."/>
            <person name="Bonants P.J.M."/>
            <person name="Smith D.S."/>
            <person name="Levesque C.A."/>
            <person name="van der Lee T.A.J."/>
        </authorList>
    </citation>
    <scope>NUCLEOTIDE SEQUENCE [LARGE SCALE GENOMIC DNA]</scope>
    <source>
        <strain evidence="3 4">MB42</strain>
    </source>
</reference>
<name>A0A507DM73_9FUNG</name>
<dbReference type="Proteomes" id="UP000317494">
    <property type="component" value="Unassembled WGS sequence"/>
</dbReference>
<dbReference type="AlphaFoldDB" id="A0A507DM73"/>
<protein>
    <submittedName>
        <fullName evidence="3">Uncharacterized protein</fullName>
    </submittedName>
</protein>
<keyword evidence="4" id="KW-1185">Reference proteome</keyword>
<evidence type="ECO:0000313" key="3">
    <source>
        <dbReference type="EMBL" id="TPX51990.1"/>
    </source>
</evidence>
<dbReference type="VEuPathDB" id="FungiDB:SeMB42_g01726"/>
<evidence type="ECO:0000313" key="4">
    <source>
        <dbReference type="Proteomes" id="UP000317494"/>
    </source>
</evidence>
<proteinExistence type="predicted"/>
<evidence type="ECO:0000256" key="2">
    <source>
        <dbReference type="SAM" id="SignalP"/>
    </source>
</evidence>
<evidence type="ECO:0000256" key="1">
    <source>
        <dbReference type="SAM" id="MobiDB-lite"/>
    </source>
</evidence>
<keyword evidence="2" id="KW-0732">Signal</keyword>
<feature type="region of interest" description="Disordered" evidence="1">
    <location>
        <begin position="647"/>
        <end position="668"/>
    </location>
</feature>
<comment type="caution">
    <text evidence="3">The sequence shown here is derived from an EMBL/GenBank/DDBJ whole genome shotgun (WGS) entry which is preliminary data.</text>
</comment>